<dbReference type="Pfam" id="PF00067">
    <property type="entry name" value="p450"/>
    <property type="match status" value="1"/>
</dbReference>
<keyword evidence="7 13" id="KW-0378">Hydrolase</keyword>
<gene>
    <name evidence="13" type="ORF">C7999DRAFT_40903</name>
</gene>
<dbReference type="InterPro" id="IPR005198">
    <property type="entry name" value="Glyco_hydro_76"/>
</dbReference>
<evidence type="ECO:0000256" key="2">
    <source>
        <dbReference type="ARBA" id="ARBA00004308"/>
    </source>
</evidence>
<keyword evidence="8" id="KW-0408">Iron</keyword>
<dbReference type="Gene3D" id="1.10.630.10">
    <property type="entry name" value="Cytochrome P450"/>
    <property type="match status" value="1"/>
</dbReference>
<evidence type="ECO:0000256" key="5">
    <source>
        <dbReference type="ARBA" id="ARBA00022723"/>
    </source>
</evidence>
<dbReference type="InterPro" id="IPR001128">
    <property type="entry name" value="Cyt_P450"/>
</dbReference>
<dbReference type="GO" id="GO:0016712">
    <property type="term" value="F:oxidoreductase activity, acting on paired donors, with incorporation or reduction of molecular oxygen, reduced flavin or flavoprotein as one donor, and incorporation of one atom of oxygen"/>
    <property type="evidence" value="ECO:0007669"/>
    <property type="project" value="InterPro"/>
</dbReference>
<reference evidence="13" key="1">
    <citation type="journal article" date="2023" name="Mol. Phylogenet. Evol.">
        <title>Genome-scale phylogeny and comparative genomics of the fungal order Sordariales.</title>
        <authorList>
            <person name="Hensen N."/>
            <person name="Bonometti L."/>
            <person name="Westerberg I."/>
            <person name="Brannstrom I.O."/>
            <person name="Guillou S."/>
            <person name="Cros-Aarteil S."/>
            <person name="Calhoun S."/>
            <person name="Haridas S."/>
            <person name="Kuo A."/>
            <person name="Mondo S."/>
            <person name="Pangilinan J."/>
            <person name="Riley R."/>
            <person name="LaButti K."/>
            <person name="Andreopoulos B."/>
            <person name="Lipzen A."/>
            <person name="Chen C."/>
            <person name="Yan M."/>
            <person name="Daum C."/>
            <person name="Ng V."/>
            <person name="Clum A."/>
            <person name="Steindorff A."/>
            <person name="Ohm R.A."/>
            <person name="Martin F."/>
            <person name="Silar P."/>
            <person name="Natvig D.O."/>
            <person name="Lalanne C."/>
            <person name="Gautier V."/>
            <person name="Ament-Velasquez S.L."/>
            <person name="Kruys A."/>
            <person name="Hutchinson M.I."/>
            <person name="Powell A.J."/>
            <person name="Barry K."/>
            <person name="Miller A.N."/>
            <person name="Grigoriev I.V."/>
            <person name="Debuchy R."/>
            <person name="Gladieux P."/>
            <person name="Hiltunen Thoren M."/>
            <person name="Johannesson H."/>
        </authorList>
    </citation>
    <scope>NUCLEOTIDE SEQUENCE</scope>
    <source>
        <strain evidence="13">CBS 359.72</strain>
    </source>
</reference>
<dbReference type="GO" id="GO:0008496">
    <property type="term" value="F:mannan endo-1,6-alpha-mannosidase activity"/>
    <property type="evidence" value="ECO:0007669"/>
    <property type="project" value="UniProtKB-EC"/>
</dbReference>
<dbReference type="SUPFAM" id="SSF48208">
    <property type="entry name" value="Six-hairpin glycosidases"/>
    <property type="match status" value="1"/>
</dbReference>
<evidence type="ECO:0000313" key="13">
    <source>
        <dbReference type="EMBL" id="KAK4247785.1"/>
    </source>
</evidence>
<dbReference type="EC" id="3.2.1.101" evidence="4"/>
<organism evidence="13 14">
    <name type="scientific">Corynascus novoguineensis</name>
    <dbReference type="NCBI Taxonomy" id="1126955"/>
    <lineage>
        <taxon>Eukaryota</taxon>
        <taxon>Fungi</taxon>
        <taxon>Dikarya</taxon>
        <taxon>Ascomycota</taxon>
        <taxon>Pezizomycotina</taxon>
        <taxon>Sordariomycetes</taxon>
        <taxon>Sordariomycetidae</taxon>
        <taxon>Sordariales</taxon>
        <taxon>Chaetomiaceae</taxon>
        <taxon>Corynascus</taxon>
    </lineage>
</organism>
<dbReference type="PRINTS" id="PR00385">
    <property type="entry name" value="P450"/>
</dbReference>
<dbReference type="GO" id="GO:0016052">
    <property type="term" value="P:carbohydrate catabolic process"/>
    <property type="evidence" value="ECO:0007669"/>
    <property type="project" value="InterPro"/>
</dbReference>
<dbReference type="Proteomes" id="UP001303647">
    <property type="component" value="Unassembled WGS sequence"/>
</dbReference>
<keyword evidence="10" id="KW-0325">Glycoprotein</keyword>
<dbReference type="FunFam" id="1.50.10.20:FF:000006">
    <property type="entry name" value="Mannan endo-1,6-alpha-mannosidase"/>
    <property type="match status" value="1"/>
</dbReference>
<keyword evidence="14" id="KW-1185">Reference proteome</keyword>
<dbReference type="GO" id="GO:0005506">
    <property type="term" value="F:iron ion binding"/>
    <property type="evidence" value="ECO:0007669"/>
    <property type="project" value="InterPro"/>
</dbReference>
<comment type="subcellular location">
    <subcellularLocation>
        <location evidence="2">Endomembrane system</location>
    </subcellularLocation>
</comment>
<dbReference type="CDD" id="cd11063">
    <property type="entry name" value="CYP52"/>
    <property type="match status" value="1"/>
</dbReference>
<evidence type="ECO:0000256" key="6">
    <source>
        <dbReference type="ARBA" id="ARBA00022729"/>
    </source>
</evidence>
<dbReference type="Gene3D" id="1.50.10.20">
    <property type="match status" value="1"/>
</dbReference>
<evidence type="ECO:0000256" key="10">
    <source>
        <dbReference type="ARBA" id="ARBA00023180"/>
    </source>
</evidence>
<dbReference type="GO" id="GO:0012505">
    <property type="term" value="C:endomembrane system"/>
    <property type="evidence" value="ECO:0007669"/>
    <property type="project" value="UniProtKB-SubCell"/>
</dbReference>
<dbReference type="GO" id="GO:0020037">
    <property type="term" value="F:heme binding"/>
    <property type="evidence" value="ECO:0007669"/>
    <property type="project" value="InterPro"/>
</dbReference>
<feature type="region of interest" description="Disordered" evidence="12">
    <location>
        <begin position="356"/>
        <end position="385"/>
    </location>
</feature>
<keyword evidence="9" id="KW-0472">Membrane</keyword>
<dbReference type="PROSITE" id="PS00086">
    <property type="entry name" value="CYTOCHROME_P450"/>
    <property type="match status" value="1"/>
</dbReference>
<dbReference type="InterPro" id="IPR008928">
    <property type="entry name" value="6-hairpin_glycosidase_sf"/>
</dbReference>
<keyword evidence="6" id="KW-0732">Signal</keyword>
<dbReference type="PRINTS" id="PR01239">
    <property type="entry name" value="EP450IICYP52"/>
</dbReference>
<accession>A0AAN7CT17</accession>
<evidence type="ECO:0000256" key="1">
    <source>
        <dbReference type="ARBA" id="ARBA00001452"/>
    </source>
</evidence>
<dbReference type="InterPro" id="IPR002974">
    <property type="entry name" value="Cyt_P450_E_CYP52_ascomycetes"/>
</dbReference>
<reference evidence="13" key="2">
    <citation type="submission" date="2023-05" db="EMBL/GenBank/DDBJ databases">
        <authorList>
            <consortium name="Lawrence Berkeley National Laboratory"/>
            <person name="Steindorff A."/>
            <person name="Hensen N."/>
            <person name="Bonometti L."/>
            <person name="Westerberg I."/>
            <person name="Brannstrom I.O."/>
            <person name="Guillou S."/>
            <person name="Cros-Aarteil S."/>
            <person name="Calhoun S."/>
            <person name="Haridas S."/>
            <person name="Kuo A."/>
            <person name="Mondo S."/>
            <person name="Pangilinan J."/>
            <person name="Riley R."/>
            <person name="Labutti K."/>
            <person name="Andreopoulos B."/>
            <person name="Lipzen A."/>
            <person name="Chen C."/>
            <person name="Yanf M."/>
            <person name="Daum C."/>
            <person name="Ng V."/>
            <person name="Clum A."/>
            <person name="Ohm R."/>
            <person name="Martin F."/>
            <person name="Silar P."/>
            <person name="Natvig D."/>
            <person name="Lalanne C."/>
            <person name="Gautier V."/>
            <person name="Ament-Velasquez S.L."/>
            <person name="Kruys A."/>
            <person name="Hutchinson M.I."/>
            <person name="Powell A.J."/>
            <person name="Barry K."/>
            <person name="Miller A.N."/>
            <person name="Grigoriev I.V."/>
            <person name="Debuchy R."/>
            <person name="Gladieux P."/>
            <person name="Thoren M.H."/>
            <person name="Johannesson H."/>
        </authorList>
    </citation>
    <scope>NUCLEOTIDE SEQUENCE</scope>
    <source>
        <strain evidence="13">CBS 359.72</strain>
    </source>
</reference>
<comment type="caution">
    <text evidence="13">The sequence shown here is derived from an EMBL/GenBank/DDBJ whole genome shotgun (WGS) entry which is preliminary data.</text>
</comment>
<keyword evidence="5" id="KW-0479">Metal-binding</keyword>
<evidence type="ECO:0000313" key="14">
    <source>
        <dbReference type="Proteomes" id="UP001303647"/>
    </source>
</evidence>
<protein>
    <recommendedName>
        <fullName evidence="4">mannan endo-1,6-alpha-mannosidase</fullName>
        <ecNumber evidence="4">3.2.1.101</ecNumber>
    </recommendedName>
</protein>
<dbReference type="EMBL" id="MU857647">
    <property type="protein sequence ID" value="KAK4247785.1"/>
    <property type="molecule type" value="Genomic_DNA"/>
</dbReference>
<dbReference type="InterPro" id="IPR014480">
    <property type="entry name" value="Mannan-1_6-alpha_mannosidase"/>
</dbReference>
<dbReference type="Pfam" id="PF03663">
    <property type="entry name" value="Glyco_hydro_76"/>
    <property type="match status" value="1"/>
</dbReference>
<dbReference type="PANTHER" id="PTHR12145">
    <property type="entry name" value="MANNAN ENDO-1,6-ALPHA-MANNOSIDASE DCW1"/>
    <property type="match status" value="1"/>
</dbReference>
<dbReference type="GO" id="GO:0009272">
    <property type="term" value="P:fungal-type cell wall biogenesis"/>
    <property type="evidence" value="ECO:0007669"/>
    <property type="project" value="TreeGrafter"/>
</dbReference>
<sequence>MAKLRLNRPGAVPGLLPEPYYWWEAGALMGSLIDYWHYTGDTRWNDIAEDGLLFQTGPNNDYMPPNQTMTEGNDDQGFWGMAVMSAAELNFQNPPDSKPQWLALAQAVFNTQAARWEANDCGGGLRWQIFPWNNGYNYKNSISQACFFNIAARLARYTGNKSYADWAERTWDWMVGTKLLDLKTYYIYDGIHVENCSNITPYQWTYNAGAMMLGAAALYNHSMTASQRETWRERVDGLLNGSLIFFTGDSGDIMTEVACEPVDLCDLDQQSFKAYLSRWMAGTTQWAPWTYSRIKPLLASSAAAAVSTCTGGDNGRMCGLKWNTRKWDGMTGVGQQMAAMEVVLANVIEHSKLPVTDWEGGTSAGDPGAGGADVGRKTPEFPSVSTAEKAGASLRALGNHTLLDLYSRRFATCGNTHYILALGKWLLMTNEVENVKAILGPKMDDWPIDGPRLFSVLPLLGPNSIFTSNGEAWHTARAMLRPSFVRDQVADLKCFDKHIGNLLAAIPADGTTFDMQALLFDMTMDSSTDFLLGYSTNLLTKASPEAQQFVKDFEYASRESAKRARLGPLLLHVPYRNLTKAVQGLRDYVHFYLQKATAKKRESDTRDRNYVFLDELLKENPPEDYTVDQILSILIAGRDTTATAMSSVFYFLARDAGAVEKLREEIKSLNVEDPTWEELKHMKYLNNVIKESLRLFSPVATNSRTAKRETILPRGGGKDGTQPILVPKGMPVRWSSHVLHRNKDVFGPDADEFRPERWERDLRVGWEYIPFSGGPRICLGQQFALTQIAYAVFKFFKMFRSIEARDSSPLLLRTNITISFPHGCLGISSGLTASSFRDFDAKPI</sequence>
<keyword evidence="11" id="KW-0326">Glycosidase</keyword>
<dbReference type="InterPro" id="IPR036396">
    <property type="entry name" value="Cyt_P450_sf"/>
</dbReference>
<evidence type="ECO:0000256" key="11">
    <source>
        <dbReference type="ARBA" id="ARBA00023295"/>
    </source>
</evidence>
<comment type="catalytic activity">
    <reaction evidence="1">
        <text>Random hydrolysis of (1-&gt;6)-alpha-D-mannosidic linkages in unbranched (1-&gt;6)-mannans.</text>
        <dbReference type="EC" id="3.2.1.101"/>
    </reaction>
</comment>
<evidence type="ECO:0000256" key="9">
    <source>
        <dbReference type="ARBA" id="ARBA00023136"/>
    </source>
</evidence>
<evidence type="ECO:0000256" key="7">
    <source>
        <dbReference type="ARBA" id="ARBA00022801"/>
    </source>
</evidence>
<evidence type="ECO:0000256" key="3">
    <source>
        <dbReference type="ARBA" id="ARBA00009699"/>
    </source>
</evidence>
<dbReference type="SUPFAM" id="SSF48264">
    <property type="entry name" value="Cytochrome P450"/>
    <property type="match status" value="1"/>
</dbReference>
<evidence type="ECO:0000256" key="4">
    <source>
        <dbReference type="ARBA" id="ARBA00012350"/>
    </source>
</evidence>
<dbReference type="InterPro" id="IPR017972">
    <property type="entry name" value="Cyt_P450_CS"/>
</dbReference>
<dbReference type="AlphaFoldDB" id="A0AAN7CT17"/>
<evidence type="ECO:0000256" key="12">
    <source>
        <dbReference type="SAM" id="MobiDB-lite"/>
    </source>
</evidence>
<proteinExistence type="inferred from homology"/>
<evidence type="ECO:0000256" key="8">
    <source>
        <dbReference type="ARBA" id="ARBA00023004"/>
    </source>
</evidence>
<comment type="similarity">
    <text evidence="3">Belongs to the glycosyl hydrolase 76 family.</text>
</comment>
<dbReference type="PANTHER" id="PTHR12145:SF36">
    <property type="entry name" value="MANNAN ENDO-1,6-ALPHA-MANNOSIDASE DCW1"/>
    <property type="match status" value="1"/>
</dbReference>
<name>A0AAN7CT17_9PEZI</name>